<accession>H3NIF7</accession>
<dbReference type="EMBL" id="AGEG01000006">
    <property type="protein sequence ID" value="EHR37467.1"/>
    <property type="molecule type" value="Genomic_DNA"/>
</dbReference>
<reference evidence="3 4" key="1">
    <citation type="submission" date="2012-01" db="EMBL/GenBank/DDBJ databases">
        <title>The Genome Sequence of Facklamia languida CCUG 37842.</title>
        <authorList>
            <consortium name="The Broad Institute Genome Sequencing Platform"/>
            <person name="Earl A."/>
            <person name="Ward D."/>
            <person name="Feldgarden M."/>
            <person name="Gevers D."/>
            <person name="Huys G."/>
            <person name="Young S.K."/>
            <person name="Zeng Q."/>
            <person name="Gargeya S."/>
            <person name="Fitzgerald M."/>
            <person name="Haas B."/>
            <person name="Abouelleil A."/>
            <person name="Alvarado L."/>
            <person name="Arachchi H.M."/>
            <person name="Berlin A."/>
            <person name="Chapman S.B."/>
            <person name="Gearin G."/>
            <person name="Goldberg J."/>
            <person name="Griggs A."/>
            <person name="Gujja S."/>
            <person name="Hansen M."/>
            <person name="Heiman D."/>
            <person name="Howarth C."/>
            <person name="Larimer J."/>
            <person name="Lui A."/>
            <person name="MacDonald P.J.P."/>
            <person name="McCowen C."/>
            <person name="Montmayeur A."/>
            <person name="Murphy C."/>
            <person name="Neiman D."/>
            <person name="Pearson M."/>
            <person name="Priest M."/>
            <person name="Roberts A."/>
            <person name="Saif S."/>
            <person name="Shea T."/>
            <person name="Sisk P."/>
            <person name="Stolte C."/>
            <person name="Sykes S."/>
            <person name="Wortman J."/>
            <person name="Nusbaum C."/>
            <person name="Birren B."/>
        </authorList>
    </citation>
    <scope>NUCLEOTIDE SEQUENCE [LARGE SCALE GENOMIC DNA]</scope>
    <source>
        <strain evidence="3 4">CCUG 37842</strain>
    </source>
</reference>
<dbReference type="InterPro" id="IPR053392">
    <property type="entry name" value="Transposase_IS30-like"/>
</dbReference>
<dbReference type="STRING" id="883113.HMPREF9708_00646"/>
<evidence type="ECO:0000259" key="2">
    <source>
        <dbReference type="PROSITE" id="PS50994"/>
    </source>
</evidence>
<dbReference type="GO" id="GO:0003676">
    <property type="term" value="F:nucleic acid binding"/>
    <property type="evidence" value="ECO:0007669"/>
    <property type="project" value="InterPro"/>
</dbReference>
<comment type="caution">
    <text evidence="3">The sequence shown here is derived from an EMBL/GenBank/DDBJ whole genome shotgun (WGS) entry which is preliminary data.</text>
</comment>
<dbReference type="PANTHER" id="PTHR10948">
    <property type="entry name" value="TRANSPOSASE"/>
    <property type="match status" value="1"/>
</dbReference>
<dbReference type="Gene3D" id="1.10.10.60">
    <property type="entry name" value="Homeodomain-like"/>
    <property type="match status" value="1"/>
</dbReference>
<evidence type="ECO:0000313" key="4">
    <source>
        <dbReference type="Proteomes" id="UP000006190"/>
    </source>
</evidence>
<dbReference type="NCBIfam" id="NF033563">
    <property type="entry name" value="transpos_IS30"/>
    <property type="match status" value="1"/>
</dbReference>
<sequence length="364" mass="42681">MTQTHSTTSGRKSKHLSFKERSQIELLKEQGHSNRAIARILKRAPQTIHNEIKRGTIKQIRQQKQNGKVYKWYYSKYVAEVGQENYEHQRQNCGRKPLWSYSSDFIDWADQRMLEDKWSPDVVVHRAKEVLDIDPRLIPCTTTLYYWIDCQIMKTRNIDLLEKLRRNTKERVPKTRPHKKVLGTSIDERPEEINERNTFGHWEIDTVIGKKGKDEPVLLTLAERFSRFEVILKIKNKTAQAVEVALRKLQGLAGDHLSLLFKSMTADNGLEFAMLSQAVAEQIAVYFAHPYASWERGTSENQHGFIRRFLPKETSMKDITEADCLRIQQWMNNYPRKILDYGPPYEVFVRCLHKERRSLALVPA</sequence>
<dbReference type="GO" id="GO:0015074">
    <property type="term" value="P:DNA integration"/>
    <property type="evidence" value="ECO:0007669"/>
    <property type="project" value="InterPro"/>
</dbReference>
<feature type="domain" description="Integrase catalytic" evidence="2">
    <location>
        <begin position="186"/>
        <end position="352"/>
    </location>
</feature>
<gene>
    <name evidence="3" type="ORF">HMPREF9708_00646</name>
</gene>
<proteinExistence type="predicted"/>
<dbReference type="InterPro" id="IPR025246">
    <property type="entry name" value="IS30-like_HTH"/>
</dbReference>
<dbReference type="HOGENOM" id="CLU_035706_0_2_9"/>
<dbReference type="Proteomes" id="UP000006190">
    <property type="component" value="Unassembled WGS sequence"/>
</dbReference>
<dbReference type="RefSeq" id="WP_006308673.1">
    <property type="nucleotide sequence ID" value="NZ_JH601133.1"/>
</dbReference>
<dbReference type="GO" id="GO:0006310">
    <property type="term" value="P:DNA recombination"/>
    <property type="evidence" value="ECO:0007669"/>
    <property type="project" value="UniProtKB-KW"/>
</dbReference>
<keyword evidence="4" id="KW-1185">Reference proteome</keyword>
<dbReference type="Pfam" id="PF13936">
    <property type="entry name" value="HTH_38"/>
    <property type="match status" value="1"/>
</dbReference>
<dbReference type="InterPro" id="IPR036397">
    <property type="entry name" value="RNaseH_sf"/>
</dbReference>
<evidence type="ECO:0000313" key="3">
    <source>
        <dbReference type="EMBL" id="EHR37467.1"/>
    </source>
</evidence>
<name>H3NIF7_9LACT</name>
<keyword evidence="1" id="KW-0233">DNA recombination</keyword>
<dbReference type="GO" id="GO:0005829">
    <property type="term" value="C:cytosol"/>
    <property type="evidence" value="ECO:0007669"/>
    <property type="project" value="TreeGrafter"/>
</dbReference>
<dbReference type="eggNOG" id="COG2826">
    <property type="taxonomic scope" value="Bacteria"/>
</dbReference>
<dbReference type="SUPFAM" id="SSF53098">
    <property type="entry name" value="Ribonuclease H-like"/>
    <property type="match status" value="1"/>
</dbReference>
<dbReference type="Gene3D" id="3.30.420.10">
    <property type="entry name" value="Ribonuclease H-like superfamily/Ribonuclease H"/>
    <property type="match status" value="1"/>
</dbReference>
<dbReference type="AlphaFoldDB" id="H3NIF7"/>
<evidence type="ECO:0000256" key="1">
    <source>
        <dbReference type="ARBA" id="ARBA00023172"/>
    </source>
</evidence>
<dbReference type="GO" id="GO:0032196">
    <property type="term" value="P:transposition"/>
    <property type="evidence" value="ECO:0007669"/>
    <property type="project" value="TreeGrafter"/>
</dbReference>
<dbReference type="PANTHER" id="PTHR10948:SF23">
    <property type="entry name" value="TRANSPOSASE INSI FOR INSERTION SEQUENCE ELEMENT IS30A-RELATED"/>
    <property type="match status" value="1"/>
</dbReference>
<dbReference type="PATRIC" id="fig|883113.3.peg.647"/>
<dbReference type="InterPro" id="IPR012337">
    <property type="entry name" value="RNaseH-like_sf"/>
</dbReference>
<dbReference type="GO" id="GO:0004803">
    <property type="term" value="F:transposase activity"/>
    <property type="evidence" value="ECO:0007669"/>
    <property type="project" value="TreeGrafter"/>
</dbReference>
<organism evidence="3 4">
    <name type="scientific">Facklamia languida CCUG 37842</name>
    <dbReference type="NCBI Taxonomy" id="883113"/>
    <lineage>
        <taxon>Bacteria</taxon>
        <taxon>Bacillati</taxon>
        <taxon>Bacillota</taxon>
        <taxon>Bacilli</taxon>
        <taxon>Lactobacillales</taxon>
        <taxon>Aerococcaceae</taxon>
        <taxon>Facklamia</taxon>
    </lineage>
</organism>
<dbReference type="InterPro" id="IPR051917">
    <property type="entry name" value="Transposase-Integrase"/>
</dbReference>
<protein>
    <recommendedName>
        <fullName evidence="2">Integrase catalytic domain-containing protein</fullName>
    </recommendedName>
</protein>
<dbReference type="InterPro" id="IPR001584">
    <property type="entry name" value="Integrase_cat-core"/>
</dbReference>
<dbReference type="PROSITE" id="PS50994">
    <property type="entry name" value="INTEGRASE"/>
    <property type="match status" value="1"/>
</dbReference>
<dbReference type="OrthoDB" id="2138131at2"/>